<dbReference type="Pfam" id="PF08079">
    <property type="entry name" value="Ribosomal_L30_N"/>
    <property type="match status" value="1"/>
</dbReference>
<feature type="domain" description="Large ribosomal subunit protein uL30-like ferredoxin-like fold" evidence="6">
    <location>
        <begin position="104"/>
        <end position="153"/>
    </location>
</feature>
<gene>
    <name evidence="8" type="ORF">QSP1433_LOCUS13757</name>
</gene>
<dbReference type="SUPFAM" id="SSF55129">
    <property type="entry name" value="Ribosomal protein L30p/L7e"/>
    <property type="match status" value="1"/>
</dbReference>
<evidence type="ECO:0000256" key="4">
    <source>
        <dbReference type="ARBA" id="ARBA00023274"/>
    </source>
</evidence>
<dbReference type="AlphaFoldDB" id="A0A7S2WPQ1"/>
<reference evidence="8" key="1">
    <citation type="submission" date="2021-01" db="EMBL/GenBank/DDBJ databases">
        <authorList>
            <person name="Corre E."/>
            <person name="Pelletier E."/>
            <person name="Niang G."/>
            <person name="Scheremetjew M."/>
            <person name="Finn R."/>
            <person name="Kale V."/>
            <person name="Holt S."/>
            <person name="Cochrane G."/>
            <person name="Meng A."/>
            <person name="Brown T."/>
            <person name="Cohen L."/>
        </authorList>
    </citation>
    <scope>NUCLEOTIDE SEQUENCE</scope>
    <source>
        <strain evidence="8">NY070348D</strain>
    </source>
</reference>
<evidence type="ECO:0000259" key="7">
    <source>
        <dbReference type="Pfam" id="PF08079"/>
    </source>
</evidence>
<feature type="coiled-coil region" evidence="5">
    <location>
        <begin position="38"/>
        <end position="87"/>
    </location>
</feature>
<protein>
    <recommendedName>
        <fullName evidence="9">60S ribosomal protein L7</fullName>
    </recommendedName>
</protein>
<evidence type="ECO:0000256" key="5">
    <source>
        <dbReference type="SAM" id="Coils"/>
    </source>
</evidence>
<evidence type="ECO:0000256" key="3">
    <source>
        <dbReference type="ARBA" id="ARBA00022980"/>
    </source>
</evidence>
<dbReference type="GO" id="GO:0022625">
    <property type="term" value="C:cytosolic large ribosomal subunit"/>
    <property type="evidence" value="ECO:0007669"/>
    <property type="project" value="TreeGrafter"/>
</dbReference>
<feature type="domain" description="Large ribosomal subunit protein uL30 N-terminal eukaryotes" evidence="7">
    <location>
        <begin position="27"/>
        <end position="98"/>
    </location>
</feature>
<keyword evidence="4" id="KW-0687">Ribonucleoprotein</keyword>
<dbReference type="GO" id="GO:0003723">
    <property type="term" value="F:RNA binding"/>
    <property type="evidence" value="ECO:0007669"/>
    <property type="project" value="UniProtKB-KW"/>
</dbReference>
<dbReference type="EMBL" id="HBHK01021607">
    <property type="protein sequence ID" value="CAD9698981.1"/>
    <property type="molecule type" value="Transcribed_RNA"/>
</dbReference>
<dbReference type="PROSITE" id="PS00634">
    <property type="entry name" value="RIBOSOMAL_L30"/>
    <property type="match status" value="1"/>
</dbReference>
<dbReference type="InterPro" id="IPR018038">
    <property type="entry name" value="Ribosomal_uL30_CS"/>
</dbReference>
<dbReference type="PANTHER" id="PTHR11524">
    <property type="entry name" value="60S RIBOSOMAL PROTEIN L7"/>
    <property type="match status" value="1"/>
</dbReference>
<dbReference type="InterPro" id="IPR016082">
    <property type="entry name" value="Ribosomal_uL30_ferredoxin-like"/>
</dbReference>
<evidence type="ECO:0000259" key="6">
    <source>
        <dbReference type="Pfam" id="PF00327"/>
    </source>
</evidence>
<dbReference type="GO" id="GO:0003735">
    <property type="term" value="F:structural constituent of ribosome"/>
    <property type="evidence" value="ECO:0007669"/>
    <property type="project" value="TreeGrafter"/>
</dbReference>
<dbReference type="InterPro" id="IPR039699">
    <property type="entry name" value="Ribosomal_uL30"/>
</dbReference>
<comment type="similarity">
    <text evidence="1">Belongs to the universal ribosomal protein uL30 family.</text>
</comment>
<keyword evidence="3" id="KW-0689">Ribosomal protein</keyword>
<dbReference type="FunFam" id="3.30.1390.20:FF:000003">
    <property type="entry name" value="60S ribosomal protein L7"/>
    <property type="match status" value="1"/>
</dbReference>
<dbReference type="PANTHER" id="PTHR11524:SF16">
    <property type="entry name" value="LARGE RIBOSOMAL SUBUNIT PROTEIN UL30"/>
    <property type="match status" value="1"/>
</dbReference>
<dbReference type="CDD" id="cd01657">
    <property type="entry name" value="Ribosomal_L7_archeal_euk"/>
    <property type="match status" value="1"/>
</dbReference>
<dbReference type="Pfam" id="PF00327">
    <property type="entry name" value="Ribosomal_L30"/>
    <property type="match status" value="1"/>
</dbReference>
<dbReference type="InterPro" id="IPR005998">
    <property type="entry name" value="Ribosomal_uL30_euk"/>
</dbReference>
<keyword evidence="2" id="KW-0694">RNA-binding</keyword>
<evidence type="ECO:0000256" key="2">
    <source>
        <dbReference type="ARBA" id="ARBA00022884"/>
    </source>
</evidence>
<evidence type="ECO:0000256" key="1">
    <source>
        <dbReference type="ARBA" id="ARBA00007594"/>
    </source>
</evidence>
<dbReference type="NCBIfam" id="TIGR01310">
    <property type="entry name" value="uL30_euk"/>
    <property type="match status" value="1"/>
</dbReference>
<dbReference type="Gene3D" id="3.30.1390.20">
    <property type="entry name" value="Ribosomal protein L30, ferredoxin-like fold domain"/>
    <property type="match status" value="2"/>
</dbReference>
<keyword evidence="5" id="KW-0175">Coiled coil</keyword>
<dbReference type="InterPro" id="IPR035808">
    <property type="entry name" value="Ribosomal_uL30_euk_arc"/>
</dbReference>
<sequence>MSLAFLLVKNRQTLSTTKSLTCLICSVPESVLKRRATAKEVEARREQAAAAAAEKRRAGRKKAFKRAEQYVKEYKADENELIRMRRAAKASGNIFVDPEPKVAVVIRIRGILGNAPKVRKILQLLRLRQIHNAVFVRLNKATINMLRLVEPYIVYGEPNLKTVKQLIYKRGFGKINKQRIPIADNSVIEKALGKHDIICVEDLVHEIFKCGPNFKAASNFLWPMKLSAPLGGYKQKLLHFNEGGDAGNRGEEVNAFIQRMI</sequence>
<dbReference type="InterPro" id="IPR036919">
    <property type="entry name" value="Ribo_uL30_ferredoxin-like_sf"/>
</dbReference>
<name>A0A7S2WPQ1_9STRA</name>
<accession>A0A7S2WPQ1</accession>
<evidence type="ECO:0000313" key="8">
    <source>
        <dbReference type="EMBL" id="CAD9698981.1"/>
    </source>
</evidence>
<dbReference type="GO" id="GO:0000463">
    <property type="term" value="P:maturation of LSU-rRNA from tricistronic rRNA transcript (SSU-rRNA, 5.8S rRNA, LSU-rRNA)"/>
    <property type="evidence" value="ECO:0007669"/>
    <property type="project" value="TreeGrafter"/>
</dbReference>
<evidence type="ECO:0008006" key="9">
    <source>
        <dbReference type="Google" id="ProtNLM"/>
    </source>
</evidence>
<proteinExistence type="inferred from homology"/>
<dbReference type="InterPro" id="IPR012988">
    <property type="entry name" value="Ribosomal_uL30_N_euk"/>
</dbReference>
<organism evidence="8">
    <name type="scientific">Mucochytrium quahogii</name>
    <dbReference type="NCBI Taxonomy" id="96639"/>
    <lineage>
        <taxon>Eukaryota</taxon>
        <taxon>Sar</taxon>
        <taxon>Stramenopiles</taxon>
        <taxon>Bigyra</taxon>
        <taxon>Labyrinthulomycetes</taxon>
        <taxon>Thraustochytrida</taxon>
        <taxon>Thraustochytriidae</taxon>
        <taxon>Mucochytrium</taxon>
    </lineage>
</organism>